<accession>A0A2D2B126</accession>
<dbReference type="Proteomes" id="UP000228945">
    <property type="component" value="Chromosome"/>
</dbReference>
<sequence>MLNLLAATDAAKAQGRDLHPKLFETGHLNRTLIVKQRLQGDEQLLFLPPRREGTKIIIPFVGRDLSLGGQTVLIGQRGWTGIVGDDRTDPVVQRDVALLKLLDEVPTLDPFLLREHLRRHGFEADLAYFSISRGDVMLMETYVAEQISPLIQLAFKDQLSKTKGQAARLALALISGDAGELLEPLRAALQLRGGDFGETVFCWKGVLYYKWRQGDVLRQVREMQAEMDVLSIRGPRPADLTAAAADALRRVRFKISDLCRDVDDMLRSYDAAFLALTEKRQPGPFHHFMKTAPDVFARLGRKLGSVAHVASQWRFRFPPAGSPSITVEELLQLLRDFEDDLEGVDGESEESFLI</sequence>
<dbReference type="AlphaFoldDB" id="A0A2D2B126"/>
<dbReference type="RefSeq" id="WP_099623155.1">
    <property type="nucleotide sequence ID" value="NZ_CP024201.1"/>
</dbReference>
<evidence type="ECO:0000313" key="1">
    <source>
        <dbReference type="EMBL" id="ATQ43907.1"/>
    </source>
</evidence>
<protein>
    <submittedName>
        <fullName evidence="1">Uncharacterized protein</fullName>
    </submittedName>
</protein>
<reference evidence="1 2" key="1">
    <citation type="submission" date="2017-10" db="EMBL/GenBank/DDBJ databases">
        <title>Genome sequence of Caulobacter mirabilis FWC38.</title>
        <authorList>
            <person name="Fiebig A."/>
            <person name="Crosson S."/>
        </authorList>
    </citation>
    <scope>NUCLEOTIDE SEQUENCE [LARGE SCALE GENOMIC DNA]</scope>
    <source>
        <strain evidence="1 2">FWC 38</strain>
    </source>
</reference>
<proteinExistence type="predicted"/>
<gene>
    <name evidence="1" type="ORF">CSW64_16635</name>
</gene>
<evidence type="ECO:0000313" key="2">
    <source>
        <dbReference type="Proteomes" id="UP000228945"/>
    </source>
</evidence>
<dbReference type="EMBL" id="CP024201">
    <property type="protein sequence ID" value="ATQ43907.1"/>
    <property type="molecule type" value="Genomic_DNA"/>
</dbReference>
<dbReference type="OrthoDB" id="7623655at2"/>
<dbReference type="KEGG" id="cmb:CSW64_16635"/>
<organism evidence="1 2">
    <name type="scientific">Caulobacter mirabilis</name>
    <dbReference type="NCBI Taxonomy" id="69666"/>
    <lineage>
        <taxon>Bacteria</taxon>
        <taxon>Pseudomonadati</taxon>
        <taxon>Pseudomonadota</taxon>
        <taxon>Alphaproteobacteria</taxon>
        <taxon>Caulobacterales</taxon>
        <taxon>Caulobacteraceae</taxon>
        <taxon>Caulobacter</taxon>
    </lineage>
</organism>
<name>A0A2D2B126_9CAUL</name>
<keyword evidence="2" id="KW-1185">Reference proteome</keyword>